<dbReference type="PANTHER" id="PTHR43537">
    <property type="entry name" value="TRANSCRIPTIONAL REGULATOR, GNTR FAMILY"/>
    <property type="match status" value="1"/>
</dbReference>
<dbReference type="Pfam" id="PF00392">
    <property type="entry name" value="GntR"/>
    <property type="match status" value="1"/>
</dbReference>
<dbReference type="SMART" id="SM00345">
    <property type="entry name" value="HTH_GNTR"/>
    <property type="match status" value="1"/>
</dbReference>
<dbReference type="SUPFAM" id="SSF46785">
    <property type="entry name" value="Winged helix' DNA-binding domain"/>
    <property type="match status" value="1"/>
</dbReference>
<dbReference type="GO" id="GO:0003700">
    <property type="term" value="F:DNA-binding transcription factor activity"/>
    <property type="evidence" value="ECO:0007669"/>
    <property type="project" value="InterPro"/>
</dbReference>
<accession>A0A085K4D7</accession>
<proteinExistence type="predicted"/>
<evidence type="ECO:0000256" key="1">
    <source>
        <dbReference type="ARBA" id="ARBA00023015"/>
    </source>
</evidence>
<name>A0A085K4D7_SPHYA</name>
<dbReference type="RefSeq" id="WP_037509575.1">
    <property type="nucleotide sequence ID" value="NZ_CAIGKD010000014.1"/>
</dbReference>
<dbReference type="EMBL" id="CP033230">
    <property type="protein sequence ID" value="AYO78953.1"/>
    <property type="molecule type" value="Genomic_DNA"/>
</dbReference>
<keyword evidence="3" id="KW-0804">Transcription</keyword>
<dbReference type="InterPro" id="IPR036388">
    <property type="entry name" value="WH-like_DNA-bd_sf"/>
</dbReference>
<keyword evidence="2" id="KW-0238">DNA-binding</keyword>
<dbReference type="PANTHER" id="PTHR43537:SF45">
    <property type="entry name" value="GNTR FAMILY REGULATORY PROTEIN"/>
    <property type="match status" value="1"/>
</dbReference>
<dbReference type="Gene3D" id="1.10.10.10">
    <property type="entry name" value="Winged helix-like DNA-binding domain superfamily/Winged helix DNA-binding domain"/>
    <property type="match status" value="1"/>
</dbReference>
<evidence type="ECO:0000313" key="5">
    <source>
        <dbReference type="Proteomes" id="UP000280708"/>
    </source>
</evidence>
<dbReference type="AlphaFoldDB" id="A0A085K4D7"/>
<evidence type="ECO:0000313" key="4">
    <source>
        <dbReference type="EMBL" id="AYO78953.1"/>
    </source>
</evidence>
<dbReference type="PROSITE" id="PS50949">
    <property type="entry name" value="HTH_GNTR"/>
    <property type="match status" value="1"/>
</dbReference>
<protein>
    <submittedName>
        <fullName evidence="4">GntR family transcriptional regulator</fullName>
    </submittedName>
</protein>
<dbReference type="InterPro" id="IPR000524">
    <property type="entry name" value="Tscrpt_reg_HTH_GntR"/>
</dbReference>
<reference evidence="4 5" key="1">
    <citation type="submission" date="2018-10" db="EMBL/GenBank/DDBJ databases">
        <title>Characterization and genome analysis of a novel bacterium Sphingobium yanoikuyae SJTF8 capable of degrading PAHs.</title>
        <authorList>
            <person name="Yin C."/>
            <person name="Xiong W."/>
            <person name="Liang R."/>
        </authorList>
    </citation>
    <scope>NUCLEOTIDE SEQUENCE [LARGE SCALE GENOMIC DNA]</scope>
    <source>
        <strain evidence="4 5">SJTF8</strain>
    </source>
</reference>
<organism evidence="4 5">
    <name type="scientific">Sphingobium yanoikuyae</name>
    <name type="common">Sphingomonas yanoikuyae</name>
    <dbReference type="NCBI Taxonomy" id="13690"/>
    <lineage>
        <taxon>Bacteria</taxon>
        <taxon>Pseudomonadati</taxon>
        <taxon>Pseudomonadota</taxon>
        <taxon>Alphaproteobacteria</taxon>
        <taxon>Sphingomonadales</taxon>
        <taxon>Sphingomonadaceae</taxon>
        <taxon>Sphingobium</taxon>
    </lineage>
</organism>
<dbReference type="Proteomes" id="UP000280708">
    <property type="component" value="Chromosome"/>
</dbReference>
<sequence>MSPAHVLEPTYDALRRRLIAGAWPSGFRLEATKLALELGVSITPVRDSLNRLSGERLVQATAGIGFHVPRLDAADISQLLDWHQMLLGIAVQRLETNQAALTIPHGHNGIADHSAILFGSIGMAAGNGELDRAVANAAARLGPYRRMEAELLADAAGEIERIDQFARAGRWEALKALLEHYHGRRRAIASQLAQAVRDS</sequence>
<evidence type="ECO:0000256" key="2">
    <source>
        <dbReference type="ARBA" id="ARBA00023125"/>
    </source>
</evidence>
<dbReference type="InterPro" id="IPR036390">
    <property type="entry name" value="WH_DNA-bd_sf"/>
</dbReference>
<gene>
    <name evidence="4" type="ORF">EBF16_19935</name>
</gene>
<keyword evidence="1" id="KW-0805">Transcription regulation</keyword>
<evidence type="ECO:0000256" key="3">
    <source>
        <dbReference type="ARBA" id="ARBA00023163"/>
    </source>
</evidence>
<dbReference type="GO" id="GO:0003677">
    <property type="term" value="F:DNA binding"/>
    <property type="evidence" value="ECO:0007669"/>
    <property type="project" value="UniProtKB-KW"/>
</dbReference>